<sequence length="66" mass="7715">MCMWGGNKREKKKTTKQGHMFMASDEDNQLSSCFTNSEIEEQHFYTSTKQTYIADTLIDERLQSSK</sequence>
<evidence type="ECO:0000313" key="2">
    <source>
        <dbReference type="EMBL" id="CRL01170.1"/>
    </source>
</evidence>
<evidence type="ECO:0000313" key="3">
    <source>
        <dbReference type="Proteomes" id="UP000183832"/>
    </source>
</evidence>
<dbReference type="Proteomes" id="UP000183832">
    <property type="component" value="Unassembled WGS sequence"/>
</dbReference>
<organism evidence="2 3">
    <name type="scientific">Clunio marinus</name>
    <dbReference type="NCBI Taxonomy" id="568069"/>
    <lineage>
        <taxon>Eukaryota</taxon>
        <taxon>Metazoa</taxon>
        <taxon>Ecdysozoa</taxon>
        <taxon>Arthropoda</taxon>
        <taxon>Hexapoda</taxon>
        <taxon>Insecta</taxon>
        <taxon>Pterygota</taxon>
        <taxon>Neoptera</taxon>
        <taxon>Endopterygota</taxon>
        <taxon>Diptera</taxon>
        <taxon>Nematocera</taxon>
        <taxon>Chironomoidea</taxon>
        <taxon>Chironomidae</taxon>
        <taxon>Clunio</taxon>
    </lineage>
</organism>
<evidence type="ECO:0000256" key="1">
    <source>
        <dbReference type="SAM" id="MobiDB-lite"/>
    </source>
</evidence>
<reference evidence="2 3" key="1">
    <citation type="submission" date="2015-04" db="EMBL/GenBank/DDBJ databases">
        <authorList>
            <person name="Syromyatnikov M.Y."/>
            <person name="Popov V.N."/>
        </authorList>
    </citation>
    <scope>NUCLEOTIDE SEQUENCE [LARGE SCALE GENOMIC DNA]</scope>
</reference>
<feature type="region of interest" description="Disordered" evidence="1">
    <location>
        <begin position="1"/>
        <end position="22"/>
    </location>
</feature>
<proteinExistence type="predicted"/>
<accession>A0A1J1IN40</accession>
<gene>
    <name evidence="2" type="ORF">CLUMA_CG014529</name>
</gene>
<dbReference type="AlphaFoldDB" id="A0A1J1IN40"/>
<protein>
    <submittedName>
        <fullName evidence="2">CLUMA_CG014529, isoform A</fullName>
    </submittedName>
</protein>
<keyword evidence="3" id="KW-1185">Reference proteome</keyword>
<name>A0A1J1IN40_9DIPT</name>
<dbReference type="EMBL" id="CVRI01000055">
    <property type="protein sequence ID" value="CRL01170.1"/>
    <property type="molecule type" value="Genomic_DNA"/>
</dbReference>